<dbReference type="GO" id="GO:0005525">
    <property type="term" value="F:GTP binding"/>
    <property type="evidence" value="ECO:0007669"/>
    <property type="project" value="UniProtKB-KW"/>
</dbReference>
<dbReference type="PANTHER" id="PTHR47977">
    <property type="entry name" value="RAS-RELATED PROTEIN RAB"/>
    <property type="match status" value="1"/>
</dbReference>
<proteinExistence type="predicted"/>
<reference evidence="5" key="1">
    <citation type="submission" date="2021-02" db="EMBL/GenBank/DDBJ databases">
        <authorList>
            <person name="Nowell W R."/>
        </authorList>
    </citation>
    <scope>NUCLEOTIDE SEQUENCE</scope>
</reference>
<dbReference type="PROSITE" id="PS51421">
    <property type="entry name" value="RAS"/>
    <property type="match status" value="1"/>
</dbReference>
<dbReference type="SMART" id="SM00173">
    <property type="entry name" value="RAS"/>
    <property type="match status" value="1"/>
</dbReference>
<dbReference type="EMBL" id="CAJNRF010001486">
    <property type="protein sequence ID" value="CAF2011938.1"/>
    <property type="molecule type" value="Genomic_DNA"/>
</dbReference>
<dbReference type="NCBIfam" id="TIGR00231">
    <property type="entry name" value="small_GTP"/>
    <property type="match status" value="1"/>
</dbReference>
<evidence type="ECO:0000256" key="4">
    <source>
        <dbReference type="ARBA" id="ARBA00023136"/>
    </source>
</evidence>
<evidence type="ECO:0000256" key="3">
    <source>
        <dbReference type="ARBA" id="ARBA00023134"/>
    </source>
</evidence>
<evidence type="ECO:0000313" key="9">
    <source>
        <dbReference type="Proteomes" id="UP000663834"/>
    </source>
</evidence>
<dbReference type="SMART" id="SM00176">
    <property type="entry name" value="RAN"/>
    <property type="match status" value="1"/>
</dbReference>
<evidence type="ECO:0000256" key="2">
    <source>
        <dbReference type="ARBA" id="ARBA00022741"/>
    </source>
</evidence>
<dbReference type="PROSITE" id="PS51420">
    <property type="entry name" value="RHO"/>
    <property type="match status" value="1"/>
</dbReference>
<dbReference type="PRINTS" id="PR00449">
    <property type="entry name" value="RASTRNSFRMNG"/>
</dbReference>
<protein>
    <submittedName>
        <fullName evidence="5">Uncharacterized protein</fullName>
    </submittedName>
</protein>
<dbReference type="Gene3D" id="3.40.50.300">
    <property type="entry name" value="P-loop containing nucleotide triphosphate hydrolases"/>
    <property type="match status" value="1"/>
</dbReference>
<dbReference type="EMBL" id="CAJOBJ010247820">
    <property type="protein sequence ID" value="CAF5088411.1"/>
    <property type="molecule type" value="Genomic_DNA"/>
</dbReference>
<dbReference type="Proteomes" id="UP000663834">
    <property type="component" value="Unassembled WGS sequence"/>
</dbReference>
<keyword evidence="4" id="KW-0472">Membrane</keyword>
<dbReference type="GO" id="GO:0003924">
    <property type="term" value="F:GTPase activity"/>
    <property type="evidence" value="ECO:0007669"/>
    <property type="project" value="InterPro"/>
</dbReference>
<dbReference type="EMBL" id="CAJNOW010000040">
    <property type="protein sequence ID" value="CAF1217316.1"/>
    <property type="molecule type" value="Genomic_DNA"/>
</dbReference>
<dbReference type="Proteomes" id="UP000663856">
    <property type="component" value="Unassembled WGS sequence"/>
</dbReference>
<name>A0A814XLY1_9BILA</name>
<sequence length="215" mass="24304">MSTNNVNDVEYNYLFKILIIGDSGVGKTAILQRFSQNYFSAEYLATIGVDFQIRTIDVNSKLCKLQVWDTAGQDRFKCVVSSFYRGAHGVMVCFDITDLQSFRNVNNWLEEVKRYCQENTPVYLVGTKSDLQAKRMVTYSTIKAYADERNISYIETSSKTSENVDNCFSTFATELVKHSDEWKRPPSIEKPIIPLSNDTNPVTNGGCFGGKSCTI</sequence>
<dbReference type="EMBL" id="CAJOBG010000729">
    <property type="protein sequence ID" value="CAF3850764.1"/>
    <property type="molecule type" value="Genomic_DNA"/>
</dbReference>
<accession>A0A814XLY1</accession>
<evidence type="ECO:0000313" key="5">
    <source>
        <dbReference type="EMBL" id="CAF1217316.1"/>
    </source>
</evidence>
<dbReference type="SMART" id="SM00174">
    <property type="entry name" value="RHO"/>
    <property type="match status" value="1"/>
</dbReference>
<dbReference type="SMART" id="SM00175">
    <property type="entry name" value="RAB"/>
    <property type="match status" value="1"/>
</dbReference>
<dbReference type="InterPro" id="IPR027417">
    <property type="entry name" value="P-loop_NTPase"/>
</dbReference>
<evidence type="ECO:0000313" key="7">
    <source>
        <dbReference type="EMBL" id="CAF3850764.1"/>
    </source>
</evidence>
<dbReference type="PROSITE" id="PS51419">
    <property type="entry name" value="RAB"/>
    <property type="match status" value="1"/>
</dbReference>
<evidence type="ECO:0000313" key="8">
    <source>
        <dbReference type="EMBL" id="CAF5088411.1"/>
    </source>
</evidence>
<dbReference type="CDD" id="cd00154">
    <property type="entry name" value="Rab"/>
    <property type="match status" value="1"/>
</dbReference>
<organism evidence="5 9">
    <name type="scientific">Rotaria magnacalcarata</name>
    <dbReference type="NCBI Taxonomy" id="392030"/>
    <lineage>
        <taxon>Eukaryota</taxon>
        <taxon>Metazoa</taxon>
        <taxon>Spiralia</taxon>
        <taxon>Gnathifera</taxon>
        <taxon>Rotifera</taxon>
        <taxon>Eurotatoria</taxon>
        <taxon>Bdelloidea</taxon>
        <taxon>Philodinida</taxon>
        <taxon>Philodinidae</taxon>
        <taxon>Rotaria</taxon>
    </lineage>
</organism>
<dbReference type="AlphaFoldDB" id="A0A814XLY1"/>
<gene>
    <name evidence="8" type="ORF">GIL414_LOCUS62095</name>
    <name evidence="5" type="ORF">KQP761_LOCUS635</name>
    <name evidence="7" type="ORF">OVN521_LOCUS6834</name>
    <name evidence="6" type="ORF">WKI299_LOCUS5266</name>
</gene>
<evidence type="ECO:0000256" key="1">
    <source>
        <dbReference type="ARBA" id="ARBA00004308"/>
    </source>
</evidence>
<dbReference type="FunFam" id="3.40.50.300:FF:000586">
    <property type="entry name" value="Rab family GTPase"/>
    <property type="match status" value="1"/>
</dbReference>
<dbReference type="SUPFAM" id="SSF52540">
    <property type="entry name" value="P-loop containing nucleoside triphosphate hydrolases"/>
    <property type="match status" value="1"/>
</dbReference>
<dbReference type="Pfam" id="PF00071">
    <property type="entry name" value="Ras"/>
    <property type="match status" value="1"/>
</dbReference>
<dbReference type="InterPro" id="IPR005225">
    <property type="entry name" value="Small_GTP-bd"/>
</dbReference>
<comment type="caution">
    <text evidence="5">The sequence shown here is derived from an EMBL/GenBank/DDBJ whole genome shotgun (WGS) entry which is preliminary data.</text>
</comment>
<dbReference type="Proteomes" id="UP000663866">
    <property type="component" value="Unassembled WGS sequence"/>
</dbReference>
<dbReference type="InterPro" id="IPR050227">
    <property type="entry name" value="Rab"/>
</dbReference>
<keyword evidence="2" id="KW-0547">Nucleotide-binding</keyword>
<comment type="subcellular location">
    <subcellularLocation>
        <location evidence="1">Endomembrane system</location>
    </subcellularLocation>
</comment>
<keyword evidence="3" id="KW-0342">GTP-binding</keyword>
<evidence type="ECO:0000313" key="10">
    <source>
        <dbReference type="Proteomes" id="UP000663866"/>
    </source>
</evidence>
<dbReference type="InterPro" id="IPR001806">
    <property type="entry name" value="Small_GTPase"/>
</dbReference>
<evidence type="ECO:0000313" key="6">
    <source>
        <dbReference type="EMBL" id="CAF2011938.1"/>
    </source>
</evidence>
<dbReference type="GO" id="GO:0012505">
    <property type="term" value="C:endomembrane system"/>
    <property type="evidence" value="ECO:0007669"/>
    <property type="project" value="UniProtKB-SubCell"/>
</dbReference>
<dbReference type="Proteomes" id="UP000681720">
    <property type="component" value="Unassembled WGS sequence"/>
</dbReference>
<dbReference type="OrthoDB" id="9989112at2759"/>
<keyword evidence="10" id="KW-1185">Reference proteome</keyword>